<dbReference type="InterPro" id="IPR012337">
    <property type="entry name" value="RNaseH-like_sf"/>
</dbReference>
<dbReference type="Pfam" id="PF00929">
    <property type="entry name" value="RNase_T"/>
    <property type="match status" value="1"/>
</dbReference>
<gene>
    <name evidence="5" type="ORF">CSSPTR1EN2_LOCUS10436</name>
</gene>
<organism evidence="5 6">
    <name type="scientific">Sphagnum troendelagicum</name>
    <dbReference type="NCBI Taxonomy" id="128251"/>
    <lineage>
        <taxon>Eukaryota</taxon>
        <taxon>Viridiplantae</taxon>
        <taxon>Streptophyta</taxon>
        <taxon>Embryophyta</taxon>
        <taxon>Bryophyta</taxon>
        <taxon>Sphagnophytina</taxon>
        <taxon>Sphagnopsida</taxon>
        <taxon>Sphagnales</taxon>
        <taxon>Sphagnaceae</taxon>
        <taxon>Sphagnum</taxon>
    </lineage>
</organism>
<keyword evidence="1" id="KW-0540">Nuclease</keyword>
<dbReference type="InterPro" id="IPR051274">
    <property type="entry name" value="3-5_Exoribonuclease"/>
</dbReference>
<evidence type="ECO:0000313" key="5">
    <source>
        <dbReference type="EMBL" id="CAK9210991.1"/>
    </source>
</evidence>
<dbReference type="InterPro" id="IPR036397">
    <property type="entry name" value="RNaseH_sf"/>
</dbReference>
<dbReference type="InterPro" id="IPR013520">
    <property type="entry name" value="Ribonucl_H"/>
</dbReference>
<dbReference type="EMBL" id="OZ019910">
    <property type="protein sequence ID" value="CAK9210991.1"/>
    <property type="molecule type" value="Genomic_DNA"/>
</dbReference>
<feature type="domain" description="Exonuclease" evidence="4">
    <location>
        <begin position="266"/>
        <end position="451"/>
    </location>
</feature>
<keyword evidence="3" id="KW-0269">Exonuclease</keyword>
<reference evidence="5" key="1">
    <citation type="submission" date="2024-02" db="EMBL/GenBank/DDBJ databases">
        <authorList>
            <consortium name="ELIXIR-Norway"/>
            <consortium name="Elixir Norway"/>
        </authorList>
    </citation>
    <scope>NUCLEOTIDE SEQUENCE</scope>
</reference>
<dbReference type="PANTHER" id="PTHR23044">
    <property type="entry name" value="3'-5' EXONUCLEASE ERI1-RELATED"/>
    <property type="match status" value="1"/>
</dbReference>
<protein>
    <recommendedName>
        <fullName evidence="4">Exonuclease domain-containing protein</fullName>
    </recommendedName>
</protein>
<evidence type="ECO:0000256" key="3">
    <source>
        <dbReference type="ARBA" id="ARBA00022839"/>
    </source>
</evidence>
<keyword evidence="2" id="KW-0378">Hydrolase</keyword>
<keyword evidence="6" id="KW-1185">Reference proteome</keyword>
<evidence type="ECO:0000256" key="2">
    <source>
        <dbReference type="ARBA" id="ARBA00022801"/>
    </source>
</evidence>
<dbReference type="Proteomes" id="UP001497512">
    <property type="component" value="Chromosome 18"/>
</dbReference>
<proteinExistence type="predicted"/>
<dbReference type="Gene3D" id="3.30.420.10">
    <property type="entry name" value="Ribonuclease H-like superfamily/Ribonuclease H"/>
    <property type="match status" value="1"/>
</dbReference>
<dbReference type="PANTHER" id="PTHR23044:SF61">
    <property type="entry name" value="3'-5' EXORIBONUCLEASE 1-RELATED"/>
    <property type="match status" value="1"/>
</dbReference>
<dbReference type="SUPFAM" id="SSF53098">
    <property type="entry name" value="Ribonuclease H-like"/>
    <property type="match status" value="1"/>
</dbReference>
<evidence type="ECO:0000259" key="4">
    <source>
        <dbReference type="SMART" id="SM00479"/>
    </source>
</evidence>
<evidence type="ECO:0000256" key="1">
    <source>
        <dbReference type="ARBA" id="ARBA00022722"/>
    </source>
</evidence>
<dbReference type="SMART" id="SM00479">
    <property type="entry name" value="EXOIII"/>
    <property type="match status" value="1"/>
</dbReference>
<dbReference type="CDD" id="cd06133">
    <property type="entry name" value="ERI-1_3'hExo_like"/>
    <property type="match status" value="1"/>
</dbReference>
<accession>A0ABP0U1W0</accession>
<sequence length="475" mass="54501">MAANSALKLLLGSVHKNWNVAMEVVAASSSPYHNFHEATTTITTVNAFVSTTSKLVSSPPCRQQQQQQQQQQRSFSSNKLSLIAFSSLSELGRVKKKATEPRVLHSCSSRFSSSVVRRKQQSWKFQLCEERKLLGSVSRFNNVRLLASFNVPPVFGEEEKSGLEDKDSQVKLLGNQSLKEEEERQQLLLEERPLGSSGADPYLWEDQFLKDNAKTRQPKPMCYYFTQGLCTLMEDAQHMAKFSHLYPDLPVRPMDVHRLKKQPFDYYLVLDLEGMVEILEFPIVMIDARTLKVVDGFHRFVRPVKMTEARQAEYVSGKYGRWGLDRVWHDTAIPFTEVLKAFEEWLERQELWEPYSVTKLKDAAFVTCGNWDVKTKIPEQCETSGIDLPPYFNEWINLKDIYLNFYKQRAGGMLAMLRGLKITKSGTHHLGLDDALNIARVVQRMLSHGATLKITAKRKAGDIKAVRWTFQNRIK</sequence>
<name>A0ABP0U1W0_9BRYO</name>
<evidence type="ECO:0000313" key="6">
    <source>
        <dbReference type="Proteomes" id="UP001497512"/>
    </source>
</evidence>
<dbReference type="InterPro" id="IPR047201">
    <property type="entry name" value="ERI-1_3'hExo-like"/>
</dbReference>